<dbReference type="Proteomes" id="UP000821865">
    <property type="component" value="Chromosome 3"/>
</dbReference>
<dbReference type="EMBL" id="CM023472">
    <property type="protein sequence ID" value="KAH7958595.1"/>
    <property type="molecule type" value="Genomic_DNA"/>
</dbReference>
<comment type="caution">
    <text evidence="1">The sequence shown here is derived from an EMBL/GenBank/DDBJ whole genome shotgun (WGS) entry which is preliminary data.</text>
</comment>
<organism evidence="1 2">
    <name type="scientific">Dermacentor silvarum</name>
    <name type="common">Tick</name>
    <dbReference type="NCBI Taxonomy" id="543639"/>
    <lineage>
        <taxon>Eukaryota</taxon>
        <taxon>Metazoa</taxon>
        <taxon>Ecdysozoa</taxon>
        <taxon>Arthropoda</taxon>
        <taxon>Chelicerata</taxon>
        <taxon>Arachnida</taxon>
        <taxon>Acari</taxon>
        <taxon>Parasitiformes</taxon>
        <taxon>Ixodida</taxon>
        <taxon>Ixodoidea</taxon>
        <taxon>Ixodidae</taxon>
        <taxon>Rhipicephalinae</taxon>
        <taxon>Dermacentor</taxon>
    </lineage>
</organism>
<reference evidence="1" key="1">
    <citation type="submission" date="2020-05" db="EMBL/GenBank/DDBJ databases">
        <title>Large-scale comparative analyses of tick genomes elucidate their genetic diversity and vector capacities.</title>
        <authorList>
            <person name="Jia N."/>
            <person name="Wang J."/>
            <person name="Shi W."/>
            <person name="Du L."/>
            <person name="Sun Y."/>
            <person name="Zhan W."/>
            <person name="Jiang J."/>
            <person name="Wang Q."/>
            <person name="Zhang B."/>
            <person name="Ji P."/>
            <person name="Sakyi L.B."/>
            <person name="Cui X."/>
            <person name="Yuan T."/>
            <person name="Jiang B."/>
            <person name="Yang W."/>
            <person name="Lam T.T.-Y."/>
            <person name="Chang Q."/>
            <person name="Ding S."/>
            <person name="Wang X."/>
            <person name="Zhu J."/>
            <person name="Ruan X."/>
            <person name="Zhao L."/>
            <person name="Wei J."/>
            <person name="Que T."/>
            <person name="Du C."/>
            <person name="Cheng J."/>
            <person name="Dai P."/>
            <person name="Han X."/>
            <person name="Huang E."/>
            <person name="Gao Y."/>
            <person name="Liu J."/>
            <person name="Shao H."/>
            <person name="Ye R."/>
            <person name="Li L."/>
            <person name="Wei W."/>
            <person name="Wang X."/>
            <person name="Wang C."/>
            <person name="Yang T."/>
            <person name="Huo Q."/>
            <person name="Li W."/>
            <person name="Guo W."/>
            <person name="Chen H."/>
            <person name="Zhou L."/>
            <person name="Ni X."/>
            <person name="Tian J."/>
            <person name="Zhou Y."/>
            <person name="Sheng Y."/>
            <person name="Liu T."/>
            <person name="Pan Y."/>
            <person name="Xia L."/>
            <person name="Li J."/>
            <person name="Zhao F."/>
            <person name="Cao W."/>
        </authorList>
    </citation>
    <scope>NUCLEOTIDE SEQUENCE</scope>
    <source>
        <strain evidence="1">Dsil-2018</strain>
    </source>
</reference>
<evidence type="ECO:0000313" key="2">
    <source>
        <dbReference type="Proteomes" id="UP000821865"/>
    </source>
</evidence>
<accession>A0ACB8D2J6</accession>
<sequence length="84" mass="9889">MRFTPGQVQTASYMKHLFSSPRDPCSDFYEFVCSSWQAQNALPPNRRRWAVHDLLAQKIEGAVYWFLEGTQLMYNARPERCATW</sequence>
<name>A0ACB8D2J6_DERSI</name>
<gene>
    <name evidence="1" type="ORF">HPB49_003081</name>
</gene>
<evidence type="ECO:0000313" key="1">
    <source>
        <dbReference type="EMBL" id="KAH7958595.1"/>
    </source>
</evidence>
<proteinExistence type="predicted"/>
<keyword evidence="2" id="KW-1185">Reference proteome</keyword>
<protein>
    <submittedName>
        <fullName evidence="1">Uncharacterized protein</fullName>
    </submittedName>
</protein>